<feature type="compositionally biased region" description="Polar residues" evidence="1">
    <location>
        <begin position="303"/>
        <end position="323"/>
    </location>
</feature>
<feature type="compositionally biased region" description="Basic and acidic residues" evidence="1">
    <location>
        <begin position="859"/>
        <end position="875"/>
    </location>
</feature>
<proteinExistence type="predicted"/>
<name>A0AAD5WNS2_9PEZI</name>
<evidence type="ECO:0000256" key="1">
    <source>
        <dbReference type="SAM" id="MobiDB-lite"/>
    </source>
</evidence>
<feature type="region of interest" description="Disordered" evidence="1">
    <location>
        <begin position="1"/>
        <end position="22"/>
    </location>
</feature>
<accession>A0AAD5WNS2</accession>
<dbReference type="InterPro" id="IPR056703">
    <property type="entry name" value="DUF7801"/>
</dbReference>
<feature type="compositionally biased region" description="Acidic residues" evidence="1">
    <location>
        <begin position="510"/>
        <end position="525"/>
    </location>
</feature>
<feature type="region of interest" description="Disordered" evidence="1">
    <location>
        <begin position="497"/>
        <end position="526"/>
    </location>
</feature>
<feature type="region of interest" description="Disordered" evidence="1">
    <location>
        <begin position="196"/>
        <end position="323"/>
    </location>
</feature>
<feature type="region of interest" description="Disordered" evidence="1">
    <location>
        <begin position="127"/>
        <end position="162"/>
    </location>
</feature>
<feature type="region of interest" description="Disordered" evidence="1">
    <location>
        <begin position="829"/>
        <end position="875"/>
    </location>
</feature>
<feature type="domain" description="Up-regulated during septation protein 1" evidence="2">
    <location>
        <begin position="67"/>
        <end position="196"/>
    </location>
</feature>
<feature type="compositionally biased region" description="Polar residues" evidence="1">
    <location>
        <begin position="222"/>
        <end position="240"/>
    </location>
</feature>
<feature type="domain" description="DUF7801" evidence="3">
    <location>
        <begin position="690"/>
        <end position="747"/>
    </location>
</feature>
<evidence type="ECO:0000313" key="5">
    <source>
        <dbReference type="Proteomes" id="UP001201980"/>
    </source>
</evidence>
<protein>
    <submittedName>
        <fullName evidence="4">Involucrin repeat protein</fullName>
    </submittedName>
</protein>
<feature type="compositionally biased region" description="Basic and acidic residues" evidence="1">
    <location>
        <begin position="145"/>
        <end position="162"/>
    </location>
</feature>
<organism evidence="4 5">
    <name type="scientific">Zalerion maritima</name>
    <dbReference type="NCBI Taxonomy" id="339359"/>
    <lineage>
        <taxon>Eukaryota</taxon>
        <taxon>Fungi</taxon>
        <taxon>Dikarya</taxon>
        <taxon>Ascomycota</taxon>
        <taxon>Pezizomycotina</taxon>
        <taxon>Sordariomycetes</taxon>
        <taxon>Lulworthiomycetidae</taxon>
        <taxon>Lulworthiales</taxon>
        <taxon>Lulworthiaceae</taxon>
        <taxon>Zalerion</taxon>
    </lineage>
</organism>
<evidence type="ECO:0000313" key="4">
    <source>
        <dbReference type="EMBL" id="KAJ2893822.1"/>
    </source>
</evidence>
<dbReference type="EMBL" id="JAKWBI020000562">
    <property type="protein sequence ID" value="KAJ2893822.1"/>
    <property type="molecule type" value="Genomic_DNA"/>
</dbReference>
<feature type="region of interest" description="Disordered" evidence="1">
    <location>
        <begin position="617"/>
        <end position="637"/>
    </location>
</feature>
<reference evidence="4" key="1">
    <citation type="submission" date="2022-07" db="EMBL/GenBank/DDBJ databases">
        <title>Draft genome sequence of Zalerion maritima ATCC 34329, a (micro)plastics degrading marine fungus.</title>
        <authorList>
            <person name="Paco A."/>
            <person name="Goncalves M.F.M."/>
            <person name="Rocha-Santos T.A.P."/>
            <person name="Alves A."/>
        </authorList>
    </citation>
    <scope>NUCLEOTIDE SEQUENCE</scope>
    <source>
        <strain evidence="4">ATCC 34329</strain>
    </source>
</reference>
<dbReference type="AlphaFoldDB" id="A0AAD5WNS2"/>
<feature type="compositionally biased region" description="Polar residues" evidence="1">
    <location>
        <begin position="627"/>
        <end position="636"/>
    </location>
</feature>
<dbReference type="Pfam" id="PF25078">
    <property type="entry name" value="DUF7801"/>
    <property type="match status" value="1"/>
</dbReference>
<evidence type="ECO:0000259" key="3">
    <source>
        <dbReference type="Pfam" id="PF25078"/>
    </source>
</evidence>
<dbReference type="Pfam" id="PF15456">
    <property type="entry name" value="Uds1"/>
    <property type="match status" value="1"/>
</dbReference>
<comment type="caution">
    <text evidence="4">The sequence shown here is derived from an EMBL/GenBank/DDBJ whole genome shotgun (WGS) entry which is preliminary data.</text>
</comment>
<sequence>MPPPLQQHPALSNSPELMHGPGGRALFQGYRKDVLNNFQKETPRYNPMNPGRPQSSMLVDLEDPIQVHLLTETALTDSKEYEILSQEEVDDLKKQCQSLTQRINQTRANLAIQSKYRDAAISMTKLYSPSRSDTKRRSLLGNRHSGGENAKEAEVERQSSERRCEELASELFALEKRLMEPQRRLLQHTAGILQLTHRESKKKIPPQQRQPALNGIPGSPESMYTYSNSRNSYENGSGNDNYLEDSYGTIDGGLDTWSRSQNPPLGIPPRSPVREQTKELKQETDRLKEENGRLKEERDQLRQENMSLGSRVSSTEQEGSQRLQTIDETEQKLEELNTKLRDVVIEMNPMNNRRYSSPPYGLRNGTDRAVEPGDMIVSQLDYLERGLAKIQEDSEGQISEIARQAESKIEGANQQVREILAGMDPDYPALPTATGPSAMDEQVGYLQGALVDIQDQISRTTQMSNSSSAEKQKSEQVEAVLTGLWDIIQAGLADLAQRKQQRRRTRMEQGMEDDVEMSDTEDYDPNETYSLQAFSAKVQWLYAQATTLKEHKGVLKRQIKQQRELNNKSDAEKDLEIQMKNDEIVATKNMLGEAVSETNEIKEQLTKAIQDLESAQTMKATDEAANSKATQKQLEASSRKLEESAATITEFEANAQDLEGRLRMAEEGIDTLTRKLSDASAAQDAAEKALEEKQKDLKSKEDEMEQINMMFIETKTELTFAKAELDGAYGSRAERAAAAAALTSNVELARLKERVKQLETELSSTLKEFEDMTKETINQEKEKLELENRLDNALGSRSDLEIEAKNLRDRLDKELGESRERVSKLQEELDREKLKVQPGQTAAKPGAGASMLSEQFRATMREERRKAQEEIRKEISERRKLEEELRILRKQVGPGKSPLSPR</sequence>
<gene>
    <name evidence="4" type="ORF">MKZ38_008204</name>
</gene>
<keyword evidence="5" id="KW-1185">Reference proteome</keyword>
<dbReference type="Proteomes" id="UP001201980">
    <property type="component" value="Unassembled WGS sequence"/>
</dbReference>
<evidence type="ECO:0000259" key="2">
    <source>
        <dbReference type="Pfam" id="PF15456"/>
    </source>
</evidence>
<dbReference type="InterPro" id="IPR029191">
    <property type="entry name" value="Uds1"/>
</dbReference>
<feature type="compositionally biased region" description="Basic and acidic residues" evidence="1">
    <location>
        <begin position="272"/>
        <end position="302"/>
    </location>
</feature>